<accession>A0AAD6U0A7</accession>
<dbReference type="AlphaFoldDB" id="A0AAD6U0A7"/>
<evidence type="ECO:0000313" key="1">
    <source>
        <dbReference type="EMBL" id="KAJ7081647.1"/>
    </source>
</evidence>
<dbReference type="EMBL" id="JARJCN010000049">
    <property type="protein sequence ID" value="KAJ7081647.1"/>
    <property type="molecule type" value="Genomic_DNA"/>
</dbReference>
<organism evidence="1 2">
    <name type="scientific">Mycena belliarum</name>
    <dbReference type="NCBI Taxonomy" id="1033014"/>
    <lineage>
        <taxon>Eukaryota</taxon>
        <taxon>Fungi</taxon>
        <taxon>Dikarya</taxon>
        <taxon>Basidiomycota</taxon>
        <taxon>Agaricomycotina</taxon>
        <taxon>Agaricomycetes</taxon>
        <taxon>Agaricomycetidae</taxon>
        <taxon>Agaricales</taxon>
        <taxon>Marasmiineae</taxon>
        <taxon>Mycenaceae</taxon>
        <taxon>Mycena</taxon>
    </lineage>
</organism>
<protein>
    <submittedName>
        <fullName evidence="1">Uncharacterized protein</fullName>
    </submittedName>
</protein>
<evidence type="ECO:0000313" key="2">
    <source>
        <dbReference type="Proteomes" id="UP001222325"/>
    </source>
</evidence>
<reference evidence="1" key="1">
    <citation type="submission" date="2023-03" db="EMBL/GenBank/DDBJ databases">
        <title>Massive genome expansion in bonnet fungi (Mycena s.s.) driven by repeated elements and novel gene families across ecological guilds.</title>
        <authorList>
            <consortium name="Lawrence Berkeley National Laboratory"/>
            <person name="Harder C.B."/>
            <person name="Miyauchi S."/>
            <person name="Viragh M."/>
            <person name="Kuo A."/>
            <person name="Thoen E."/>
            <person name="Andreopoulos B."/>
            <person name="Lu D."/>
            <person name="Skrede I."/>
            <person name="Drula E."/>
            <person name="Henrissat B."/>
            <person name="Morin E."/>
            <person name="Kohler A."/>
            <person name="Barry K."/>
            <person name="LaButti K."/>
            <person name="Morin E."/>
            <person name="Salamov A."/>
            <person name="Lipzen A."/>
            <person name="Mereny Z."/>
            <person name="Hegedus B."/>
            <person name="Baldrian P."/>
            <person name="Stursova M."/>
            <person name="Weitz H."/>
            <person name="Taylor A."/>
            <person name="Grigoriev I.V."/>
            <person name="Nagy L.G."/>
            <person name="Martin F."/>
            <person name="Kauserud H."/>
        </authorList>
    </citation>
    <scope>NUCLEOTIDE SEQUENCE</scope>
    <source>
        <strain evidence="1">CBHHK173m</strain>
    </source>
</reference>
<dbReference type="Proteomes" id="UP001222325">
    <property type="component" value="Unassembled WGS sequence"/>
</dbReference>
<keyword evidence="2" id="KW-1185">Reference proteome</keyword>
<comment type="caution">
    <text evidence="1">The sequence shown here is derived from an EMBL/GenBank/DDBJ whole genome shotgun (WGS) entry which is preliminary data.</text>
</comment>
<proteinExistence type="predicted"/>
<gene>
    <name evidence="1" type="ORF">B0H15DRAFT_803630</name>
</gene>
<sequence>MTDEFPAAGSIALVIKGLKVEVAWNNRPLGHRIDSGRHSWNVGSAHSWGQVVHPGPCCVEDGWWGGGGKDGWKFFGVPTGPGGVQGLQQIYQKPSRWVVVLNHVVWVIVGIGGGEGSMDSCVGLPIVWSGSISRREADNKLGTIGLALSVARKDGNENLEHLRFPVLMNSPLCDAVFIASSEAGLAVDQIHFYVGSGQLALRSFAA</sequence>
<name>A0AAD6U0A7_9AGAR</name>